<feature type="chain" id="PRO_5006015462" evidence="1">
    <location>
        <begin position="21"/>
        <end position="159"/>
    </location>
</feature>
<evidence type="ECO:0000256" key="1">
    <source>
        <dbReference type="SAM" id="SignalP"/>
    </source>
</evidence>
<evidence type="ECO:0000313" key="2">
    <source>
        <dbReference type="EMBL" id="CUH45356.1"/>
    </source>
</evidence>
<gene>
    <name evidence="2" type="ORF">RUM4293_04269</name>
</gene>
<name>A0A0N7LPJ0_9RHOB</name>
<sequence length="159" mass="17025">MKIWLGALGVSLGLAHPLAAQENNPLPWSVNCGNPDNGTELVCEMTQSIILTESNQRLTSISFVKTARKGETETVLTLPFGLLLSEGLIAKVDDAKVAALDFLTCESQGCFARSSVSIEWMSAMRAGNQLTIQGKNSTGDPISFGFDLTGFSKIFDVLP</sequence>
<protein>
    <submittedName>
        <fullName evidence="2">Invasion protein B, involved in pathogenesis</fullName>
    </submittedName>
</protein>
<dbReference type="AlphaFoldDB" id="A0A0N7LPJ0"/>
<dbReference type="InterPro" id="IPR010642">
    <property type="entry name" value="Invasion_prot_B"/>
</dbReference>
<accession>A0A0N7LPJ0</accession>
<proteinExistence type="predicted"/>
<keyword evidence="1" id="KW-0732">Signal</keyword>
<dbReference type="Gene3D" id="2.60.40.1880">
    <property type="entry name" value="Invasion associated locus B (IalB) protein"/>
    <property type="match status" value="1"/>
</dbReference>
<dbReference type="Proteomes" id="UP000050786">
    <property type="component" value="Unassembled WGS sequence"/>
</dbReference>
<dbReference type="Pfam" id="PF06776">
    <property type="entry name" value="IalB"/>
    <property type="match status" value="1"/>
</dbReference>
<feature type="signal peptide" evidence="1">
    <location>
        <begin position="1"/>
        <end position="20"/>
    </location>
</feature>
<reference evidence="3" key="1">
    <citation type="submission" date="2015-09" db="EMBL/GenBank/DDBJ databases">
        <authorList>
            <person name="Rodrigo-Torres L."/>
            <person name="Arahal D.R."/>
        </authorList>
    </citation>
    <scope>NUCLEOTIDE SEQUENCE [LARGE SCALE GENOMIC DNA]</scope>
    <source>
        <strain evidence="3">CECT 4293</strain>
    </source>
</reference>
<dbReference type="EMBL" id="CYPS01000067">
    <property type="protein sequence ID" value="CUH45356.1"/>
    <property type="molecule type" value="Genomic_DNA"/>
</dbReference>
<dbReference type="InterPro" id="IPR038696">
    <property type="entry name" value="IalB_sf"/>
</dbReference>
<keyword evidence="3" id="KW-1185">Reference proteome</keyword>
<evidence type="ECO:0000313" key="3">
    <source>
        <dbReference type="Proteomes" id="UP000050786"/>
    </source>
</evidence>
<organism evidence="2 3">
    <name type="scientific">Ruegeria atlantica</name>
    <dbReference type="NCBI Taxonomy" id="81569"/>
    <lineage>
        <taxon>Bacteria</taxon>
        <taxon>Pseudomonadati</taxon>
        <taxon>Pseudomonadota</taxon>
        <taxon>Alphaproteobacteria</taxon>
        <taxon>Rhodobacterales</taxon>
        <taxon>Roseobacteraceae</taxon>
        <taxon>Ruegeria</taxon>
    </lineage>
</organism>
<dbReference type="RefSeq" id="WP_058275293.1">
    <property type="nucleotide sequence ID" value="NZ_CYPS01000067.1"/>
</dbReference>